<dbReference type="EMBL" id="JADBJN010000004">
    <property type="protein sequence ID" value="KAG5668936.1"/>
    <property type="molecule type" value="Genomic_DNA"/>
</dbReference>
<keyword evidence="10" id="KW-1185">Reference proteome</keyword>
<dbReference type="InterPro" id="IPR054577">
    <property type="entry name" value="OBP47-like_dom"/>
</dbReference>
<feature type="signal peptide" evidence="7">
    <location>
        <begin position="1"/>
        <end position="20"/>
    </location>
</feature>
<dbReference type="Pfam" id="PF22651">
    <property type="entry name" value="OBP47_like"/>
    <property type="match status" value="1"/>
</dbReference>
<comment type="caution">
    <text evidence="9">The sequence shown here is derived from an EMBL/GenBank/DDBJ whole genome shotgun (WGS) entry which is preliminary data.</text>
</comment>
<feature type="chain" id="PRO_5039901501" description="OBP47-like domain-containing protein" evidence="7">
    <location>
        <begin position="21"/>
        <end position="199"/>
    </location>
</feature>
<reference evidence="9" key="1">
    <citation type="submission" date="2021-03" db="EMBL/GenBank/DDBJ databases">
        <title>Chromosome level genome of the anhydrobiotic midge Polypedilum vanderplanki.</title>
        <authorList>
            <person name="Yoshida Y."/>
            <person name="Kikawada T."/>
            <person name="Gusev O."/>
        </authorList>
    </citation>
    <scope>NUCLEOTIDE SEQUENCE</scope>
    <source>
        <strain evidence="9">NIAS01</strain>
        <tissue evidence="9">Whole body or cell culture</tissue>
    </source>
</reference>
<dbReference type="Proteomes" id="UP001107558">
    <property type="component" value="Chromosome 4"/>
</dbReference>
<proteinExistence type="inferred from homology"/>
<keyword evidence="7" id="KW-0732">Signal</keyword>
<keyword evidence="5" id="KW-0716">Sensory transduction</keyword>
<dbReference type="PANTHER" id="PTHR21066">
    <property type="entry name" value="ODORANT-BINDING PROTEIN 59A-RELATED"/>
    <property type="match status" value="1"/>
</dbReference>
<feature type="domain" description="OBP47-like" evidence="8">
    <location>
        <begin position="42"/>
        <end position="188"/>
    </location>
</feature>
<name>A0A9J6BH00_POLVA</name>
<dbReference type="OrthoDB" id="7733457at2759"/>
<evidence type="ECO:0000256" key="7">
    <source>
        <dbReference type="SAM" id="SignalP"/>
    </source>
</evidence>
<evidence type="ECO:0000256" key="3">
    <source>
        <dbReference type="ARBA" id="ARBA00022448"/>
    </source>
</evidence>
<evidence type="ECO:0000313" key="10">
    <source>
        <dbReference type="Proteomes" id="UP001107558"/>
    </source>
</evidence>
<evidence type="ECO:0000256" key="6">
    <source>
        <dbReference type="ARBA" id="ARBA00022725"/>
    </source>
</evidence>
<evidence type="ECO:0000256" key="5">
    <source>
        <dbReference type="ARBA" id="ARBA00022606"/>
    </source>
</evidence>
<organism evidence="9 10">
    <name type="scientific">Polypedilum vanderplanki</name>
    <name type="common">Sleeping chironomid midge</name>
    <dbReference type="NCBI Taxonomy" id="319348"/>
    <lineage>
        <taxon>Eukaryota</taxon>
        <taxon>Metazoa</taxon>
        <taxon>Ecdysozoa</taxon>
        <taxon>Arthropoda</taxon>
        <taxon>Hexapoda</taxon>
        <taxon>Insecta</taxon>
        <taxon>Pterygota</taxon>
        <taxon>Neoptera</taxon>
        <taxon>Endopterygota</taxon>
        <taxon>Diptera</taxon>
        <taxon>Nematocera</taxon>
        <taxon>Chironomoidea</taxon>
        <taxon>Chironomidae</taxon>
        <taxon>Chironominae</taxon>
        <taxon>Polypedilum</taxon>
        <taxon>Polypedilum</taxon>
    </lineage>
</organism>
<dbReference type="AlphaFoldDB" id="A0A9J6BH00"/>
<dbReference type="Gene3D" id="1.10.238.270">
    <property type="match status" value="1"/>
</dbReference>
<comment type="similarity">
    <text evidence="2">Belongs to the PBP/GOBP family.</text>
</comment>
<keyword evidence="6" id="KW-0552">Olfaction</keyword>
<gene>
    <name evidence="9" type="ORF">PVAND_016843</name>
</gene>
<evidence type="ECO:0000313" key="9">
    <source>
        <dbReference type="EMBL" id="KAG5668936.1"/>
    </source>
</evidence>
<dbReference type="InterPro" id="IPR052295">
    <property type="entry name" value="Odorant-binding_protein"/>
</dbReference>
<keyword evidence="4" id="KW-0964">Secreted</keyword>
<sequence>MEKYLIKFAILSLFCAHVVTQMVCSDNPPSGKDIRECCLDYPRVFDTHLNSSCITRYARNTQRQLQDLEPGETPKGNCVLECIANQTRIYKGRGIIDTIALKRLYMNSVSGDRDWGNIIVKAVDLCVNETRIMFNDMKTNYKEAKTTFVGEVICHPVSGYIFGCLQTELFRRCTNMTESSECEALQQYASACHLSIKYS</sequence>
<dbReference type="PANTHER" id="PTHR21066:SF3">
    <property type="entry name" value="IP02236P"/>
    <property type="match status" value="1"/>
</dbReference>
<evidence type="ECO:0000256" key="1">
    <source>
        <dbReference type="ARBA" id="ARBA00004613"/>
    </source>
</evidence>
<dbReference type="GO" id="GO:0005549">
    <property type="term" value="F:odorant binding"/>
    <property type="evidence" value="ECO:0007669"/>
    <property type="project" value="InterPro"/>
</dbReference>
<keyword evidence="3" id="KW-0813">Transport</keyword>
<comment type="subcellular location">
    <subcellularLocation>
        <location evidence="1">Secreted</location>
    </subcellularLocation>
</comment>
<dbReference type="GO" id="GO:0007608">
    <property type="term" value="P:sensory perception of smell"/>
    <property type="evidence" value="ECO:0007669"/>
    <property type="project" value="UniProtKB-KW"/>
</dbReference>
<evidence type="ECO:0000256" key="4">
    <source>
        <dbReference type="ARBA" id="ARBA00022525"/>
    </source>
</evidence>
<dbReference type="InterPro" id="IPR036728">
    <property type="entry name" value="PBP_GOBP_sf"/>
</dbReference>
<evidence type="ECO:0000256" key="2">
    <source>
        <dbReference type="ARBA" id="ARBA00008098"/>
    </source>
</evidence>
<protein>
    <recommendedName>
        <fullName evidence="8">OBP47-like domain-containing protein</fullName>
    </recommendedName>
</protein>
<dbReference type="GO" id="GO:0005576">
    <property type="term" value="C:extracellular region"/>
    <property type="evidence" value="ECO:0007669"/>
    <property type="project" value="UniProtKB-SubCell"/>
</dbReference>
<dbReference type="SUPFAM" id="SSF47565">
    <property type="entry name" value="Insect pheromone/odorant-binding proteins"/>
    <property type="match status" value="1"/>
</dbReference>
<evidence type="ECO:0000259" key="8">
    <source>
        <dbReference type="Pfam" id="PF22651"/>
    </source>
</evidence>
<accession>A0A9J6BH00</accession>